<proteinExistence type="predicted"/>
<organism evidence="1 2">
    <name type="scientific">Nitrosospira multiformis</name>
    <dbReference type="NCBI Taxonomy" id="1231"/>
    <lineage>
        <taxon>Bacteria</taxon>
        <taxon>Pseudomonadati</taxon>
        <taxon>Pseudomonadota</taxon>
        <taxon>Betaproteobacteria</taxon>
        <taxon>Nitrosomonadales</taxon>
        <taxon>Nitrosomonadaceae</taxon>
        <taxon>Nitrosospira</taxon>
    </lineage>
</organism>
<evidence type="ECO:0000313" key="1">
    <source>
        <dbReference type="EMBL" id="SDQ33609.1"/>
    </source>
</evidence>
<reference evidence="1 2" key="1">
    <citation type="submission" date="2016-10" db="EMBL/GenBank/DDBJ databases">
        <authorList>
            <person name="Varghese N."/>
            <person name="Submissions S."/>
        </authorList>
    </citation>
    <scope>NUCLEOTIDE SEQUENCE [LARGE SCALE GENOMIC DNA]</scope>
    <source>
        <strain evidence="1 2">Nl1</strain>
    </source>
</reference>
<dbReference type="EMBL" id="FNKY01000001">
    <property type="protein sequence ID" value="SDQ33609.1"/>
    <property type="molecule type" value="Genomic_DNA"/>
</dbReference>
<protein>
    <submittedName>
        <fullName evidence="1">Uncharacterized protein</fullName>
    </submittedName>
</protein>
<accession>A0ABY0T882</accession>
<keyword evidence="2" id="KW-1185">Reference proteome</keyword>
<dbReference type="Proteomes" id="UP000183471">
    <property type="component" value="Unassembled WGS sequence"/>
</dbReference>
<sequence length="205" mass="23043">MSFPEVFSILKDILVGIAAATTAVVAVKGLRSWSRELKGKAEFEAARGLALATYKLRDSLRDCRSPLYLVSELADYNPAAWSGPNQEEADQFAYIYENRFAPVLTAVQQFDSYVLEAEALWGSKIKSKTDQLRACVQELNSAMAADIANKRSQGEDFKSDRDFAKQTKEKVTYLPDDETNVFSKRVRNAVEQIEGQLLPHLRRNN</sequence>
<comment type="caution">
    <text evidence="1">The sequence shown here is derived from an EMBL/GenBank/DDBJ whole genome shotgun (WGS) entry which is preliminary data.</text>
</comment>
<dbReference type="RefSeq" id="WP_074630589.1">
    <property type="nucleotide sequence ID" value="NZ_FNKY01000001.1"/>
</dbReference>
<evidence type="ECO:0000313" key="2">
    <source>
        <dbReference type="Proteomes" id="UP000183471"/>
    </source>
</evidence>
<gene>
    <name evidence="1" type="ORF">SAMN05216402_0437</name>
</gene>
<name>A0ABY0T882_9PROT</name>